<feature type="domain" description="HTH luxR-type" evidence="6">
    <location>
        <begin position="489"/>
        <end position="554"/>
    </location>
</feature>
<sequence>MGHSSAAPSEVRKAGAPTPPPRQGRRTTTPREMRRANRAGLDEAHRDRRAFRETRANSTTPDEAHADHSIPSERRFRKQREPWLACATAGLALCLACEQYERYYALWPLDARTFEELILVALVTGSAFLACAFSAIRRTKPLYARRGLLAILALAQTGGVAIRILQMAGGPLPEAFAIAGPLLRQPEFVMLALYAQFFLDVGIRKSVQAFAWGLVASGIIQAAFTELPSEIAIPLLLLFMPAAAMLLGLAGWLRSQDDLAREREDISAELEASKGFSRTFSFWECCASIALVNVLLLVLHSRGVAFQDQSTMSAVMQLSAGFGCIVAGVAFLALLNYLQEAECLDLLRVTILPAVLIALYFSATIQAGSPAMYFTPLCVCYSMLMLLVWATPRYYRIKGSSFLCVCAVFFSFKLGWAVGLFGVNIAPSWWGSAVEATFVFLAYTVLLLFSAFHAVRTWRMNMRNTAGSPATRNSSQSASPSQFDATCSHVADRFDLTPRESEVLPYLARGRNARHISEALVISDGTARTHIMHIYQKLAVKSQQELIDIVDESM</sequence>
<keyword evidence="2" id="KW-0238">DNA-binding</keyword>
<dbReference type="PANTHER" id="PTHR44688">
    <property type="entry name" value="DNA-BINDING TRANSCRIPTIONAL ACTIVATOR DEVR_DOSR"/>
    <property type="match status" value="1"/>
</dbReference>
<comment type="caution">
    <text evidence="7">The sequence shown here is derived from an EMBL/GenBank/DDBJ whole genome shotgun (WGS) entry which is preliminary data.</text>
</comment>
<name>A0A7C9N816_9BACT</name>
<dbReference type="EMBL" id="QWKH01000005">
    <property type="protein sequence ID" value="NBI33745.1"/>
    <property type="molecule type" value="Genomic_DNA"/>
</dbReference>
<evidence type="ECO:0000256" key="1">
    <source>
        <dbReference type="ARBA" id="ARBA00023015"/>
    </source>
</evidence>
<keyword evidence="5" id="KW-1133">Transmembrane helix</keyword>
<keyword evidence="1" id="KW-0805">Transcription regulation</keyword>
<organism evidence="7">
    <name type="scientific">Muribaculaceae bacterium Z82</name>
    <dbReference type="NCBI Taxonomy" id="2304548"/>
    <lineage>
        <taxon>Bacteria</taxon>
        <taxon>Pseudomonadati</taxon>
        <taxon>Bacteroidota</taxon>
        <taxon>Bacteroidia</taxon>
        <taxon>Bacteroidales</taxon>
        <taxon>Muribaculaceae</taxon>
    </lineage>
</organism>
<keyword evidence="5" id="KW-0812">Transmembrane</keyword>
<evidence type="ECO:0000256" key="4">
    <source>
        <dbReference type="SAM" id="MobiDB-lite"/>
    </source>
</evidence>
<feature type="transmembrane region" description="Helical" evidence="5">
    <location>
        <begin position="312"/>
        <end position="334"/>
    </location>
</feature>
<dbReference type="GO" id="GO:0003677">
    <property type="term" value="F:DNA binding"/>
    <property type="evidence" value="ECO:0007669"/>
    <property type="project" value="UniProtKB-KW"/>
</dbReference>
<dbReference type="PROSITE" id="PS50043">
    <property type="entry name" value="HTH_LUXR_2"/>
    <property type="match status" value="1"/>
</dbReference>
<evidence type="ECO:0000256" key="5">
    <source>
        <dbReference type="SAM" id="Phobius"/>
    </source>
</evidence>
<feature type="transmembrane region" description="Helical" evidence="5">
    <location>
        <begin position="280"/>
        <end position="300"/>
    </location>
</feature>
<dbReference type="PANTHER" id="PTHR44688:SF16">
    <property type="entry name" value="DNA-BINDING TRANSCRIPTIONAL ACTIVATOR DEVR_DOSR"/>
    <property type="match status" value="1"/>
</dbReference>
<feature type="transmembrane region" description="Helical" evidence="5">
    <location>
        <begin position="346"/>
        <end position="365"/>
    </location>
</feature>
<dbReference type="GO" id="GO:0006355">
    <property type="term" value="P:regulation of DNA-templated transcription"/>
    <property type="evidence" value="ECO:0007669"/>
    <property type="project" value="InterPro"/>
</dbReference>
<dbReference type="InterPro" id="IPR016032">
    <property type="entry name" value="Sig_transdc_resp-reg_C-effctor"/>
</dbReference>
<dbReference type="CDD" id="cd06170">
    <property type="entry name" value="LuxR_C_like"/>
    <property type="match status" value="1"/>
</dbReference>
<dbReference type="PRINTS" id="PR00038">
    <property type="entry name" value="HTHLUXR"/>
</dbReference>
<evidence type="ECO:0000313" key="7">
    <source>
        <dbReference type="EMBL" id="NBI33745.1"/>
    </source>
</evidence>
<dbReference type="InterPro" id="IPR000792">
    <property type="entry name" value="Tscrpt_reg_LuxR_C"/>
</dbReference>
<feature type="transmembrane region" description="Helical" evidence="5">
    <location>
        <begin position="402"/>
        <end position="423"/>
    </location>
</feature>
<evidence type="ECO:0000256" key="3">
    <source>
        <dbReference type="ARBA" id="ARBA00023163"/>
    </source>
</evidence>
<dbReference type="SMART" id="SM00421">
    <property type="entry name" value="HTH_LUXR"/>
    <property type="match status" value="1"/>
</dbReference>
<dbReference type="SUPFAM" id="SSF46894">
    <property type="entry name" value="C-terminal effector domain of the bipartite response regulators"/>
    <property type="match status" value="1"/>
</dbReference>
<feature type="transmembrane region" description="Helical" evidence="5">
    <location>
        <begin position="117"/>
        <end position="136"/>
    </location>
</feature>
<evidence type="ECO:0000256" key="2">
    <source>
        <dbReference type="ARBA" id="ARBA00023125"/>
    </source>
</evidence>
<evidence type="ECO:0000259" key="6">
    <source>
        <dbReference type="PROSITE" id="PS50043"/>
    </source>
</evidence>
<dbReference type="AlphaFoldDB" id="A0A7C9N816"/>
<accession>A0A7C9N816</accession>
<feature type="compositionally biased region" description="Basic and acidic residues" evidence="4">
    <location>
        <begin position="62"/>
        <end position="74"/>
    </location>
</feature>
<dbReference type="Gene3D" id="1.10.10.10">
    <property type="entry name" value="Winged helix-like DNA-binding domain superfamily/Winged helix DNA-binding domain"/>
    <property type="match status" value="1"/>
</dbReference>
<proteinExistence type="predicted"/>
<feature type="transmembrane region" description="Helical" evidence="5">
    <location>
        <begin position="231"/>
        <end position="253"/>
    </location>
</feature>
<feature type="compositionally biased region" description="Basic and acidic residues" evidence="4">
    <location>
        <begin position="29"/>
        <end position="55"/>
    </location>
</feature>
<gene>
    <name evidence="7" type="ORF">D1639_01570</name>
</gene>
<feature type="transmembrane region" description="Helical" evidence="5">
    <location>
        <begin position="148"/>
        <end position="169"/>
    </location>
</feature>
<keyword evidence="3" id="KW-0804">Transcription</keyword>
<feature type="region of interest" description="Disordered" evidence="4">
    <location>
        <begin position="1"/>
        <end position="74"/>
    </location>
</feature>
<dbReference type="Pfam" id="PF00196">
    <property type="entry name" value="GerE"/>
    <property type="match status" value="1"/>
</dbReference>
<feature type="transmembrane region" description="Helical" evidence="5">
    <location>
        <begin position="371"/>
        <end position="390"/>
    </location>
</feature>
<feature type="transmembrane region" description="Helical" evidence="5">
    <location>
        <begin position="429"/>
        <end position="455"/>
    </location>
</feature>
<keyword evidence="5" id="KW-0472">Membrane</keyword>
<dbReference type="InterPro" id="IPR036388">
    <property type="entry name" value="WH-like_DNA-bd_sf"/>
</dbReference>
<reference evidence="7" key="1">
    <citation type="submission" date="2018-08" db="EMBL/GenBank/DDBJ databases">
        <title>Murine metabolic-syndrome-specific gut microbial biobank.</title>
        <authorList>
            <person name="Liu C."/>
        </authorList>
    </citation>
    <scope>NUCLEOTIDE SEQUENCE [LARGE SCALE GENOMIC DNA]</scope>
    <source>
        <strain evidence="7">Z82</strain>
    </source>
</reference>
<protein>
    <submittedName>
        <fullName evidence="7">LuxR family transcriptional regulator</fullName>
    </submittedName>
</protein>